<protein>
    <recommendedName>
        <fullName evidence="5">DUF3108 domain-containing protein</fullName>
    </recommendedName>
</protein>
<feature type="signal peptide" evidence="2">
    <location>
        <begin position="1"/>
        <end position="24"/>
    </location>
</feature>
<feature type="chain" id="PRO_5004795118" description="DUF3108 domain-containing protein" evidence="2">
    <location>
        <begin position="25"/>
        <end position="320"/>
    </location>
</feature>
<dbReference type="InterPro" id="IPR021457">
    <property type="entry name" value="DUF3108"/>
</dbReference>
<gene>
    <name evidence="3" type="ORF">SUTH_02660</name>
</gene>
<evidence type="ECO:0000313" key="3">
    <source>
        <dbReference type="EMBL" id="BAO30440.1"/>
    </source>
</evidence>
<keyword evidence="4" id="KW-1185">Reference proteome</keyword>
<feature type="region of interest" description="Disordered" evidence="1">
    <location>
        <begin position="54"/>
        <end position="92"/>
    </location>
</feature>
<evidence type="ECO:0000256" key="2">
    <source>
        <dbReference type="SAM" id="SignalP"/>
    </source>
</evidence>
<proteinExistence type="predicted"/>
<dbReference type="AlphaFoldDB" id="W0SHT1"/>
<feature type="compositionally biased region" description="Low complexity" evidence="1">
    <location>
        <begin position="74"/>
        <end position="92"/>
    </location>
</feature>
<keyword evidence="2" id="KW-0732">Signal</keyword>
<accession>W0SHT1</accession>
<dbReference type="Pfam" id="PF11306">
    <property type="entry name" value="DUF3108"/>
    <property type="match status" value="1"/>
</dbReference>
<name>W0SHT1_9PROT</name>
<dbReference type="STRING" id="1223802.SUTH_02660"/>
<dbReference type="OrthoDB" id="9178542at2"/>
<reference evidence="3 4" key="1">
    <citation type="journal article" date="2014" name="Syst. Appl. Microbiol.">
        <title>Complete genomes of freshwater sulfur oxidizers Sulfuricella denitrificans skB26 and Sulfuritalea hydrogenivorans sk43H: genetic insights into the sulfur oxidation pathway of betaproteobacteria.</title>
        <authorList>
            <person name="Watanabe T."/>
            <person name="Kojima H."/>
            <person name="Fukui M."/>
        </authorList>
    </citation>
    <scope>NUCLEOTIDE SEQUENCE [LARGE SCALE GENOMIC DNA]</scope>
    <source>
        <strain evidence="3">DSM22779</strain>
    </source>
</reference>
<dbReference type="Proteomes" id="UP000031637">
    <property type="component" value="Chromosome"/>
</dbReference>
<dbReference type="RefSeq" id="WP_041099856.1">
    <property type="nucleotide sequence ID" value="NZ_AP012547.1"/>
</dbReference>
<evidence type="ECO:0008006" key="5">
    <source>
        <dbReference type="Google" id="ProtNLM"/>
    </source>
</evidence>
<organism evidence="3 4">
    <name type="scientific">Sulfuritalea hydrogenivorans sk43H</name>
    <dbReference type="NCBI Taxonomy" id="1223802"/>
    <lineage>
        <taxon>Bacteria</taxon>
        <taxon>Pseudomonadati</taxon>
        <taxon>Pseudomonadota</taxon>
        <taxon>Betaproteobacteria</taxon>
        <taxon>Nitrosomonadales</taxon>
        <taxon>Sterolibacteriaceae</taxon>
        <taxon>Sulfuritalea</taxon>
    </lineage>
</organism>
<dbReference type="EMBL" id="AP012547">
    <property type="protein sequence ID" value="BAO30440.1"/>
    <property type="molecule type" value="Genomic_DNA"/>
</dbReference>
<evidence type="ECO:0000256" key="1">
    <source>
        <dbReference type="SAM" id="MobiDB-lite"/>
    </source>
</evidence>
<evidence type="ECO:0000313" key="4">
    <source>
        <dbReference type="Proteomes" id="UP000031637"/>
    </source>
</evidence>
<sequence length="320" mass="34202">MPFVLALAASALIHAAALLGPGWALPGTHDNEPPPTIEAVLARPPLPQEAVAVARPAPKPPTEKPRRQPAATSPVVADAPAAGVPQPAPQAVLPVEAPPPVAVPPAPTPASIALPGKGRVRYTITRGEGGFVVGQATHTWEHDGLTYKLQSVTETTGLAAVFKPARVVQSSQGDVTADGLTPREFRHERVNGLDTASFDWTRRVVAYAGREDAIAAGAQDMLSMYYQLVLLAPKGGALEMPIATGRKLENYRFEVLGEEAVALPSGERRAMRLRTRSGNDTIELWIAADMRGLPLKIRFTDRKGEIFDQLAQDIDPRETQ</sequence>
<dbReference type="KEGG" id="shd:SUTH_02660"/>
<dbReference type="HOGENOM" id="CLU_063619_0_1_4"/>